<feature type="compositionally biased region" description="Low complexity" evidence="4">
    <location>
        <begin position="457"/>
        <end position="471"/>
    </location>
</feature>
<feature type="compositionally biased region" description="Polar residues" evidence="4">
    <location>
        <begin position="316"/>
        <end position="335"/>
    </location>
</feature>
<dbReference type="InterPro" id="IPR001202">
    <property type="entry name" value="WW_dom"/>
</dbReference>
<dbReference type="CDD" id="cd00201">
    <property type="entry name" value="WW"/>
    <property type="match status" value="1"/>
</dbReference>
<dbReference type="AlphaFoldDB" id="A0A8W8LH65"/>
<dbReference type="InterPro" id="IPR038867">
    <property type="entry name" value="WAC"/>
</dbReference>
<feature type="domain" description="WW" evidence="5">
    <location>
        <begin position="128"/>
        <end position="155"/>
    </location>
</feature>
<keyword evidence="2" id="KW-0156">Chromatin regulator</keyword>
<evidence type="ECO:0000313" key="7">
    <source>
        <dbReference type="Proteomes" id="UP000005408"/>
    </source>
</evidence>
<protein>
    <recommendedName>
        <fullName evidence="5">WW domain-containing protein</fullName>
    </recommendedName>
</protein>
<feature type="region of interest" description="Disordered" evidence="4">
    <location>
        <begin position="379"/>
        <end position="538"/>
    </location>
</feature>
<accession>A0A8W8LH65</accession>
<organism evidence="6 7">
    <name type="scientific">Magallana gigas</name>
    <name type="common">Pacific oyster</name>
    <name type="synonym">Crassostrea gigas</name>
    <dbReference type="NCBI Taxonomy" id="29159"/>
    <lineage>
        <taxon>Eukaryota</taxon>
        <taxon>Metazoa</taxon>
        <taxon>Spiralia</taxon>
        <taxon>Lophotrochozoa</taxon>
        <taxon>Mollusca</taxon>
        <taxon>Bivalvia</taxon>
        <taxon>Autobranchia</taxon>
        <taxon>Pteriomorphia</taxon>
        <taxon>Ostreida</taxon>
        <taxon>Ostreoidea</taxon>
        <taxon>Ostreidae</taxon>
        <taxon>Magallana</taxon>
    </lineage>
</organism>
<evidence type="ECO:0000256" key="4">
    <source>
        <dbReference type="SAM" id="MobiDB-lite"/>
    </source>
</evidence>
<reference evidence="6" key="1">
    <citation type="submission" date="2022-08" db="UniProtKB">
        <authorList>
            <consortium name="EnsemblMetazoa"/>
        </authorList>
    </citation>
    <scope>IDENTIFICATION</scope>
    <source>
        <strain evidence="6">05x7-T-G4-1.051#20</strain>
    </source>
</reference>
<dbReference type="Proteomes" id="UP000005408">
    <property type="component" value="Unassembled WGS sequence"/>
</dbReference>
<dbReference type="SUPFAM" id="SSF51045">
    <property type="entry name" value="WW domain"/>
    <property type="match status" value="1"/>
</dbReference>
<sequence length="629" mass="69068">MHARKQPRLDDGYLDKRDSHLYQSNKYPSKTYSDRYSKREDGRSRGDSPASRNSPRYLHKKPYNEKDKGRMERGAYSSPDKKVNHASTASSSQGGGSQNGSSYDKVKANHRDHKQEVQKPALRTCGEWSEHVSSSGKQYYYNTRTGLSQWEKPDDWNDSKVSRSDNRSRAHNDRDSMARNKYSGDRGSSGGGDRGSSGGGERSAKRQGNLEFNPSLHNEKPDKHYLIQKFQDSQRQAQIESRTPTAGGKSKDRYFKESGTVIDHSGSNNTNRIRRDSDHRTPHRRHGAQVDDMDISPDTSPSSRPSSCAGTPQMGPASTPNTAGGHPSSTPSSSAPFIANIPQLINQISGGQNNQELTNKALQTLQKLQEVISRQIAQQTTRASTSHAQHSSLSTSTAVAAHPALTRSSQHPSDYNSVTPHTHSQTPQVSSPHVPANHVNHIPSPAYTSGGGVYGKLGQSQQQQQHLGHQSPYHQLHVDTSNGPYVLGSTAGQSPRSDHGQKSSCASPSSTTSSQDLPVGVGDISVTGLNQTNSPNVSSSLSQYYNEKLISHVTGWHGDQAERQARRYWEEGISVGSFHCGQVGVELKRSRSLVRLAEIQSTLHEQRILFLSTQVHELESMKAPSFSSH</sequence>
<feature type="compositionally biased region" description="Polar residues" evidence="4">
    <location>
        <begin position="21"/>
        <end position="31"/>
    </location>
</feature>
<feature type="compositionally biased region" description="Low complexity" evidence="4">
    <location>
        <begin position="503"/>
        <end position="514"/>
    </location>
</feature>
<feature type="compositionally biased region" description="Polar residues" evidence="4">
    <location>
        <begin position="406"/>
        <end position="431"/>
    </location>
</feature>
<dbReference type="PANTHER" id="PTHR15911">
    <property type="entry name" value="WW DOMAIN-CONTAINING ADAPTER PROTEIN WITH COILED-COIL"/>
    <property type="match status" value="1"/>
</dbReference>
<evidence type="ECO:0000313" key="6">
    <source>
        <dbReference type="EnsemblMetazoa" id="G28013.11:cds"/>
    </source>
</evidence>
<evidence type="ECO:0000256" key="3">
    <source>
        <dbReference type="ARBA" id="ARBA00023242"/>
    </source>
</evidence>
<feature type="compositionally biased region" description="Polar residues" evidence="4">
    <location>
        <begin position="131"/>
        <end position="148"/>
    </location>
</feature>
<dbReference type="PROSITE" id="PS01159">
    <property type="entry name" value="WW_DOMAIN_1"/>
    <property type="match status" value="1"/>
</dbReference>
<feature type="compositionally biased region" description="Polar residues" evidence="4">
    <location>
        <begin position="527"/>
        <end position="538"/>
    </location>
</feature>
<feature type="compositionally biased region" description="Basic and acidic residues" evidence="4">
    <location>
        <begin position="151"/>
        <end position="184"/>
    </location>
</feature>
<keyword evidence="3" id="KW-0539">Nucleus</keyword>
<dbReference type="Pfam" id="PF00397">
    <property type="entry name" value="WW"/>
    <property type="match status" value="1"/>
</dbReference>
<name>A0A8W8LH65_MAGGI</name>
<dbReference type="GO" id="GO:0005634">
    <property type="term" value="C:nucleus"/>
    <property type="evidence" value="ECO:0007669"/>
    <property type="project" value="UniProtKB-SubCell"/>
</dbReference>
<dbReference type="GO" id="GO:0010506">
    <property type="term" value="P:regulation of autophagy"/>
    <property type="evidence" value="ECO:0007669"/>
    <property type="project" value="TreeGrafter"/>
</dbReference>
<feature type="compositionally biased region" description="Basic and acidic residues" evidence="4">
    <location>
        <begin position="62"/>
        <end position="83"/>
    </location>
</feature>
<dbReference type="SMART" id="SM00456">
    <property type="entry name" value="WW"/>
    <property type="match status" value="1"/>
</dbReference>
<feature type="compositionally biased region" description="Basic and acidic residues" evidence="4">
    <location>
        <begin position="32"/>
        <end position="46"/>
    </location>
</feature>
<dbReference type="GO" id="GO:0000993">
    <property type="term" value="F:RNA polymerase II complex binding"/>
    <property type="evidence" value="ECO:0007669"/>
    <property type="project" value="TreeGrafter"/>
</dbReference>
<feature type="compositionally biased region" description="Low complexity" evidence="4">
    <location>
        <begin position="296"/>
        <end position="307"/>
    </location>
</feature>
<feature type="region of interest" description="Disordered" evidence="4">
    <location>
        <begin position="1"/>
        <end position="336"/>
    </location>
</feature>
<feature type="compositionally biased region" description="Basic and acidic residues" evidence="4">
    <location>
        <begin position="7"/>
        <end position="20"/>
    </location>
</feature>
<proteinExistence type="predicted"/>
<feature type="compositionally biased region" description="Gly residues" evidence="4">
    <location>
        <begin position="187"/>
        <end position="201"/>
    </location>
</feature>
<evidence type="ECO:0000259" key="5">
    <source>
        <dbReference type="PROSITE" id="PS50020"/>
    </source>
</evidence>
<dbReference type="EnsemblMetazoa" id="G28013.11">
    <property type="protein sequence ID" value="G28013.11:cds"/>
    <property type="gene ID" value="G28013"/>
</dbReference>
<evidence type="ECO:0000256" key="1">
    <source>
        <dbReference type="ARBA" id="ARBA00004123"/>
    </source>
</evidence>
<dbReference type="GO" id="GO:0006325">
    <property type="term" value="P:chromatin organization"/>
    <property type="evidence" value="ECO:0007669"/>
    <property type="project" value="UniProtKB-KW"/>
</dbReference>
<comment type="subcellular location">
    <subcellularLocation>
        <location evidence="1">Nucleus</location>
    </subcellularLocation>
</comment>
<dbReference type="Gene3D" id="2.20.70.10">
    <property type="match status" value="1"/>
</dbReference>
<feature type="compositionally biased region" description="Basic and acidic residues" evidence="4">
    <location>
        <begin position="104"/>
        <end position="117"/>
    </location>
</feature>
<dbReference type="InterPro" id="IPR036020">
    <property type="entry name" value="WW_dom_sf"/>
</dbReference>
<dbReference type="GO" id="GO:1904263">
    <property type="term" value="P:positive regulation of TORC1 signaling"/>
    <property type="evidence" value="ECO:0007669"/>
    <property type="project" value="TreeGrafter"/>
</dbReference>
<feature type="compositionally biased region" description="Polar residues" evidence="4">
    <location>
        <begin position="379"/>
        <end position="398"/>
    </location>
</feature>
<dbReference type="PANTHER" id="PTHR15911:SF6">
    <property type="entry name" value="WW DOMAIN-CONTAINING ADAPTER PROTEIN WITH COILED-COIL"/>
    <property type="match status" value="1"/>
</dbReference>
<dbReference type="GO" id="GO:0003682">
    <property type="term" value="F:chromatin binding"/>
    <property type="evidence" value="ECO:0007669"/>
    <property type="project" value="TreeGrafter"/>
</dbReference>
<evidence type="ECO:0000256" key="2">
    <source>
        <dbReference type="ARBA" id="ARBA00022853"/>
    </source>
</evidence>
<dbReference type="PROSITE" id="PS50020">
    <property type="entry name" value="WW_DOMAIN_2"/>
    <property type="match status" value="1"/>
</dbReference>
<feature type="compositionally biased region" description="Polar residues" evidence="4">
    <location>
        <begin position="230"/>
        <end position="244"/>
    </location>
</feature>
<keyword evidence="7" id="KW-1185">Reference proteome</keyword>